<keyword evidence="4 6" id="KW-0067">ATP-binding</keyword>
<dbReference type="CDD" id="cd03230">
    <property type="entry name" value="ABC_DR_subfamily_A"/>
    <property type="match status" value="1"/>
</dbReference>
<comment type="caution">
    <text evidence="6">The sequence shown here is derived from an EMBL/GenBank/DDBJ whole genome shotgun (WGS) entry which is preliminary data.</text>
</comment>
<dbReference type="SUPFAM" id="SSF52540">
    <property type="entry name" value="P-loop containing nucleoside triphosphate hydrolases"/>
    <property type="match status" value="1"/>
</dbReference>
<sequence length="317" mass="35254">MVGFNSRPADHHICFHGLRSRLEGVCLEAVKARNLTKEFNGFLALDRLNFDIPEGSFTFLLGPNGAGKTTFLRCLLGLLKFEGELKVYGLDVKREGKSVRKLIGYVPQSINLYNDLTLTQLLDFFSDLRNVSITLDELEKFGLREKAEVRVGELSGGMRQKLCLLLALVGNPPILAMDEPFSNLDARGRLELVNILKTLKQQRKTILLSTHTLSGVLTMADDIVVLNRGKLVRAMKSYELSSTMSLTYKIHLRAGKESLEAAGLKAEDSSPGWLTLKSEDLYTTLTTLVRQNVNIQGAVIEEPSVDELVMRLTEDAV</sequence>
<evidence type="ECO:0000256" key="3">
    <source>
        <dbReference type="ARBA" id="ARBA00022741"/>
    </source>
</evidence>
<dbReference type="PANTHER" id="PTHR42711">
    <property type="entry name" value="ABC TRANSPORTER ATP-BINDING PROTEIN"/>
    <property type="match status" value="1"/>
</dbReference>
<protein>
    <submittedName>
        <fullName evidence="6">ABC transporter ATP-binding protein</fullName>
    </submittedName>
</protein>
<dbReference type="PROSITE" id="PS00211">
    <property type="entry name" value="ABC_TRANSPORTER_1"/>
    <property type="match status" value="1"/>
</dbReference>
<dbReference type="Gene3D" id="3.40.50.300">
    <property type="entry name" value="P-loop containing nucleotide triphosphate hydrolases"/>
    <property type="match status" value="1"/>
</dbReference>
<dbReference type="PANTHER" id="PTHR42711:SF5">
    <property type="entry name" value="ABC TRANSPORTER ATP-BINDING PROTEIN NATA"/>
    <property type="match status" value="1"/>
</dbReference>
<accession>A0A7C5LBN8</accession>
<feature type="domain" description="ABC transporter" evidence="5">
    <location>
        <begin position="30"/>
        <end position="253"/>
    </location>
</feature>
<dbReference type="EMBL" id="DRWN01000014">
    <property type="protein sequence ID" value="HHK67839.1"/>
    <property type="molecule type" value="Genomic_DNA"/>
</dbReference>
<evidence type="ECO:0000256" key="1">
    <source>
        <dbReference type="ARBA" id="ARBA00005417"/>
    </source>
</evidence>
<evidence type="ECO:0000256" key="4">
    <source>
        <dbReference type="ARBA" id="ARBA00022840"/>
    </source>
</evidence>
<dbReference type="InterPro" id="IPR003593">
    <property type="entry name" value="AAA+_ATPase"/>
</dbReference>
<dbReference type="PROSITE" id="PS50893">
    <property type="entry name" value="ABC_TRANSPORTER_2"/>
    <property type="match status" value="1"/>
</dbReference>
<comment type="similarity">
    <text evidence="1">Belongs to the ABC transporter superfamily.</text>
</comment>
<proteinExistence type="inferred from homology"/>
<dbReference type="SMART" id="SM00382">
    <property type="entry name" value="AAA"/>
    <property type="match status" value="1"/>
</dbReference>
<reference evidence="6" key="1">
    <citation type="journal article" date="2020" name="mSystems">
        <title>Genome- and Community-Level Interaction Insights into Carbon Utilization and Element Cycling Functions of Hydrothermarchaeota in Hydrothermal Sediment.</title>
        <authorList>
            <person name="Zhou Z."/>
            <person name="Liu Y."/>
            <person name="Xu W."/>
            <person name="Pan J."/>
            <person name="Luo Z.H."/>
            <person name="Li M."/>
        </authorList>
    </citation>
    <scope>NUCLEOTIDE SEQUENCE [LARGE SCALE GENOMIC DNA]</scope>
    <source>
        <strain evidence="6">SpSt-1056</strain>
    </source>
</reference>
<evidence type="ECO:0000313" key="6">
    <source>
        <dbReference type="EMBL" id="HHK67839.1"/>
    </source>
</evidence>
<dbReference type="Pfam" id="PF00005">
    <property type="entry name" value="ABC_tran"/>
    <property type="match status" value="1"/>
</dbReference>
<keyword evidence="2" id="KW-0813">Transport</keyword>
<dbReference type="InterPro" id="IPR017871">
    <property type="entry name" value="ABC_transporter-like_CS"/>
</dbReference>
<dbReference type="GO" id="GO:0016887">
    <property type="term" value="F:ATP hydrolysis activity"/>
    <property type="evidence" value="ECO:0007669"/>
    <property type="project" value="InterPro"/>
</dbReference>
<dbReference type="GO" id="GO:0005524">
    <property type="term" value="F:ATP binding"/>
    <property type="evidence" value="ECO:0007669"/>
    <property type="project" value="UniProtKB-KW"/>
</dbReference>
<dbReference type="InterPro" id="IPR027417">
    <property type="entry name" value="P-loop_NTPase"/>
</dbReference>
<dbReference type="InterPro" id="IPR050763">
    <property type="entry name" value="ABC_transporter_ATP-binding"/>
</dbReference>
<gene>
    <name evidence="6" type="ORF">ENM11_01610</name>
</gene>
<keyword evidence="3" id="KW-0547">Nucleotide-binding</keyword>
<dbReference type="AlphaFoldDB" id="A0A7C5LBN8"/>
<evidence type="ECO:0000256" key="2">
    <source>
        <dbReference type="ARBA" id="ARBA00022448"/>
    </source>
</evidence>
<evidence type="ECO:0000259" key="5">
    <source>
        <dbReference type="PROSITE" id="PS50893"/>
    </source>
</evidence>
<dbReference type="InterPro" id="IPR003439">
    <property type="entry name" value="ABC_transporter-like_ATP-bd"/>
</dbReference>
<organism evidence="6">
    <name type="scientific">Caldiarchaeum subterraneum</name>
    <dbReference type="NCBI Taxonomy" id="311458"/>
    <lineage>
        <taxon>Archaea</taxon>
        <taxon>Nitrososphaerota</taxon>
        <taxon>Candidatus Caldarchaeales</taxon>
        <taxon>Candidatus Caldarchaeaceae</taxon>
        <taxon>Candidatus Caldarchaeum</taxon>
    </lineage>
</organism>
<name>A0A7C5LBN8_CALS0</name>